<gene>
    <name evidence="2" type="ORF">GKIL_1750</name>
</gene>
<accession>U5QGF0</accession>
<evidence type="ECO:0000259" key="1">
    <source>
        <dbReference type="Pfam" id="PF00899"/>
    </source>
</evidence>
<dbReference type="Gene3D" id="3.40.50.720">
    <property type="entry name" value="NAD(P)-binding Rossmann-like Domain"/>
    <property type="match status" value="1"/>
</dbReference>
<dbReference type="KEGG" id="glj:GKIL_1750"/>
<evidence type="ECO:0000313" key="2">
    <source>
        <dbReference type="EMBL" id="AGY57996.1"/>
    </source>
</evidence>
<proteinExistence type="predicted"/>
<dbReference type="Proteomes" id="UP000017396">
    <property type="component" value="Chromosome"/>
</dbReference>
<keyword evidence="3" id="KW-1185">Reference proteome</keyword>
<dbReference type="Pfam" id="PF00899">
    <property type="entry name" value="ThiF"/>
    <property type="match status" value="1"/>
</dbReference>
<dbReference type="OrthoDB" id="419633at2"/>
<dbReference type="SUPFAM" id="SSF69572">
    <property type="entry name" value="Activating enzymes of the ubiquitin-like proteins"/>
    <property type="match status" value="1"/>
</dbReference>
<dbReference type="InterPro" id="IPR035985">
    <property type="entry name" value="Ubiquitin-activating_enz"/>
</dbReference>
<dbReference type="InterPro" id="IPR000594">
    <property type="entry name" value="ThiF_NAD_FAD-bd"/>
</dbReference>
<dbReference type="GO" id="GO:0008641">
    <property type="term" value="F:ubiquitin-like modifier activating enzyme activity"/>
    <property type="evidence" value="ECO:0007669"/>
    <property type="project" value="InterPro"/>
</dbReference>
<name>U5QGF0_GLOK1</name>
<dbReference type="eggNOG" id="COG0476">
    <property type="taxonomic scope" value="Bacteria"/>
</dbReference>
<sequence length="295" mass="32233">MVDLSYARAVPLLTLKARQTTIVQVGAGGTGGWLYPHLVRLLRVLLDRGESVRLLLCDPDIVEESNLIRQNFCAAELGMNKAEALAFRYQAAWGLELPALNVPFSRKILGDNFQYAHDHFFVIVGCVDNAAARLTIHQLLLNIATRSNVSNILWIDAGNHVDTGQVLVGNIAEPDLLAHSFDTPGHSHCALLPSPALQHPELLVPQLEENPDADLSCEELLRLKTQSLTINLAMASLAADYLLHLLVTRNLRRFASYLDIPSGARRNRYNTPEHLAAAVGLSPDSLFSAAGAAIE</sequence>
<dbReference type="STRING" id="1183438.GKIL_1750"/>
<evidence type="ECO:0000313" key="3">
    <source>
        <dbReference type="Proteomes" id="UP000017396"/>
    </source>
</evidence>
<organism evidence="2 3">
    <name type="scientific">Gloeobacter kilaueensis (strain ATCC BAA-2537 / CCAP 1431/1 / ULC 316 / JS1)</name>
    <dbReference type="NCBI Taxonomy" id="1183438"/>
    <lineage>
        <taxon>Bacteria</taxon>
        <taxon>Bacillati</taxon>
        <taxon>Cyanobacteriota</taxon>
        <taxon>Cyanophyceae</taxon>
        <taxon>Gloeobacterales</taxon>
        <taxon>Gloeobacteraceae</taxon>
        <taxon>Gloeobacter</taxon>
    </lineage>
</organism>
<protein>
    <submittedName>
        <fullName evidence="2">Thiamine biosynthesis protein ThiF</fullName>
    </submittedName>
</protein>
<dbReference type="AlphaFoldDB" id="U5QGF0"/>
<dbReference type="EMBL" id="CP003587">
    <property type="protein sequence ID" value="AGY57996.1"/>
    <property type="molecule type" value="Genomic_DNA"/>
</dbReference>
<reference evidence="2 3" key="1">
    <citation type="journal article" date="2013" name="PLoS ONE">
        <title>Cultivation and Complete Genome Sequencing of Gloeobacter kilaueensis sp. nov., from a Lava Cave in Kilauea Caldera, Hawai'i.</title>
        <authorList>
            <person name="Saw J.H."/>
            <person name="Schatz M."/>
            <person name="Brown M.V."/>
            <person name="Kunkel D.D."/>
            <person name="Foster J.S."/>
            <person name="Shick H."/>
            <person name="Christensen S."/>
            <person name="Hou S."/>
            <person name="Wan X."/>
            <person name="Donachie S.P."/>
        </authorList>
    </citation>
    <scope>NUCLEOTIDE SEQUENCE [LARGE SCALE GENOMIC DNA]</scope>
    <source>
        <strain evidence="3">JS</strain>
    </source>
</reference>
<dbReference type="RefSeq" id="WP_023173118.1">
    <property type="nucleotide sequence ID" value="NC_022600.1"/>
</dbReference>
<feature type="domain" description="THIF-type NAD/FAD binding fold" evidence="1">
    <location>
        <begin position="15"/>
        <end position="255"/>
    </location>
</feature>
<dbReference type="HOGENOM" id="CLU_070016_0_0_3"/>